<evidence type="ECO:0000256" key="1">
    <source>
        <dbReference type="SAM" id="MobiDB-lite"/>
    </source>
</evidence>
<proteinExistence type="predicted"/>
<name>A0ABV2VKS0_9ACTN</name>
<comment type="caution">
    <text evidence="2">The sequence shown here is derived from an EMBL/GenBank/DDBJ whole genome shotgun (WGS) entry which is preliminary data.</text>
</comment>
<protein>
    <submittedName>
        <fullName evidence="2">DUF3024 domain-containing protein</fullName>
    </submittedName>
</protein>
<gene>
    <name evidence="2" type="ORF">ABZ071_09710</name>
</gene>
<sequence length="119" mass="13745">MTCGQHRPRRCPSRTSHGRAGGVNSVPVHVRDQVRIECEVAQRHLTMVECRPPWRSDTGPAWTSLPVGRLRYTRATGTWMLYWRDRNHRFHRYDPTPPSADIAVLLAELDRDPTGIFWG</sequence>
<dbReference type="RefSeq" id="WP_355664166.1">
    <property type="nucleotide sequence ID" value="NZ_JBEXRX010000018.1"/>
</dbReference>
<reference evidence="2 3" key="1">
    <citation type="submission" date="2024-06" db="EMBL/GenBank/DDBJ databases">
        <title>The Natural Products Discovery Center: Release of the First 8490 Sequenced Strains for Exploring Actinobacteria Biosynthetic Diversity.</title>
        <authorList>
            <person name="Kalkreuter E."/>
            <person name="Kautsar S.A."/>
            <person name="Yang D."/>
            <person name="Bader C.D."/>
            <person name="Teijaro C.N."/>
            <person name="Fluegel L."/>
            <person name="Davis C.M."/>
            <person name="Simpson J.R."/>
            <person name="Lauterbach L."/>
            <person name="Steele A.D."/>
            <person name="Gui C."/>
            <person name="Meng S."/>
            <person name="Li G."/>
            <person name="Viehrig K."/>
            <person name="Ye F."/>
            <person name="Su P."/>
            <person name="Kiefer A.F."/>
            <person name="Nichols A."/>
            <person name="Cepeda A.J."/>
            <person name="Yan W."/>
            <person name="Fan B."/>
            <person name="Jiang Y."/>
            <person name="Adhikari A."/>
            <person name="Zheng C.-J."/>
            <person name="Schuster L."/>
            <person name="Cowan T.M."/>
            <person name="Smanski M.J."/>
            <person name="Chevrette M.G."/>
            <person name="De Carvalho L.P.S."/>
            <person name="Shen B."/>
        </authorList>
    </citation>
    <scope>NUCLEOTIDE SEQUENCE [LARGE SCALE GENOMIC DNA]</scope>
    <source>
        <strain evidence="2 3">NPDC006286</strain>
    </source>
</reference>
<feature type="region of interest" description="Disordered" evidence="1">
    <location>
        <begin position="1"/>
        <end position="24"/>
    </location>
</feature>
<accession>A0ABV2VKS0</accession>
<feature type="compositionally biased region" description="Basic residues" evidence="1">
    <location>
        <begin position="1"/>
        <end position="12"/>
    </location>
</feature>
<dbReference type="EMBL" id="JBEXRX010000018">
    <property type="protein sequence ID" value="MEU0152186.1"/>
    <property type="molecule type" value="Genomic_DNA"/>
</dbReference>
<organism evidence="2 3">
    <name type="scientific">Micromonospora fulviviridis</name>
    <dbReference type="NCBI Taxonomy" id="47860"/>
    <lineage>
        <taxon>Bacteria</taxon>
        <taxon>Bacillati</taxon>
        <taxon>Actinomycetota</taxon>
        <taxon>Actinomycetes</taxon>
        <taxon>Micromonosporales</taxon>
        <taxon>Micromonosporaceae</taxon>
        <taxon>Micromonospora</taxon>
    </lineage>
</organism>
<evidence type="ECO:0000313" key="3">
    <source>
        <dbReference type="Proteomes" id="UP001550348"/>
    </source>
</evidence>
<dbReference type="Proteomes" id="UP001550348">
    <property type="component" value="Unassembled WGS sequence"/>
</dbReference>
<keyword evidence="3" id="KW-1185">Reference proteome</keyword>
<evidence type="ECO:0000313" key="2">
    <source>
        <dbReference type="EMBL" id="MEU0152186.1"/>
    </source>
</evidence>
<dbReference type="InterPro" id="IPR021388">
    <property type="entry name" value="DUF3024"/>
</dbReference>
<dbReference type="Pfam" id="PF11225">
    <property type="entry name" value="DUF3024"/>
    <property type="match status" value="1"/>
</dbReference>